<dbReference type="RefSeq" id="WP_066512696.1">
    <property type="nucleotide sequence ID" value="NZ_LNCU01000102.1"/>
</dbReference>
<evidence type="ECO:0000259" key="2">
    <source>
        <dbReference type="Pfam" id="PF09822"/>
    </source>
</evidence>
<evidence type="ECO:0000313" key="3">
    <source>
        <dbReference type="EMBL" id="KWV49315.1"/>
    </source>
</evidence>
<feature type="transmembrane region" description="Helical" evidence="1">
    <location>
        <begin position="35"/>
        <end position="56"/>
    </location>
</feature>
<feature type="transmembrane region" description="Helical" evidence="1">
    <location>
        <begin position="68"/>
        <end position="90"/>
    </location>
</feature>
<keyword evidence="4" id="KW-1185">Reference proteome</keyword>
<keyword evidence="1" id="KW-1133">Transmembrane helix</keyword>
<dbReference type="EMBL" id="LNCU01000102">
    <property type="protein sequence ID" value="KWV49315.1"/>
    <property type="molecule type" value="Genomic_DNA"/>
</dbReference>
<dbReference type="Pfam" id="PF09822">
    <property type="entry name" value="ABC_transp_aux"/>
    <property type="match status" value="1"/>
</dbReference>
<dbReference type="OrthoDB" id="9762687at2"/>
<dbReference type="AlphaFoldDB" id="A0A109JI67"/>
<evidence type="ECO:0000313" key="4">
    <source>
        <dbReference type="Proteomes" id="UP000057737"/>
    </source>
</evidence>
<name>A0A109JI67_9BRAD</name>
<evidence type="ECO:0000256" key="1">
    <source>
        <dbReference type="SAM" id="Phobius"/>
    </source>
</evidence>
<protein>
    <recommendedName>
        <fullName evidence="2">ABC-type uncharacterized transport system domain-containing protein</fullName>
    </recommendedName>
</protein>
<dbReference type="Proteomes" id="UP000057737">
    <property type="component" value="Unassembled WGS sequence"/>
</dbReference>
<sequence>MSRLNRSDLIVAALVAAALLFGALGFAGIGQQISNIVLFAAWLLVMLTLFALAVRLPLRGRGSRLTAFAANTLIVGGAFGVVIVANVALYRHDVHFDATREGLNTPPRQLTDLIDNLHSPLSLTYFYNASDSHAIAARDMIETAARNHPLLAFRAIDLDKEPGLARDIGVHSYNTAVLQAGERKVLVENVTDAARLSYAALRVLRQLASTICFVTGHGETFRPMPGHYHFSHVETLRGHDVPGADDVLVAEPEQLDRLQLALSEIGFEMRPLVMATASSIPADCTVVAEIGPRTALAAGEADLLADYLKRGGRLAMLIDPQFSLEAELQSRLLMPLDVSSETAIIIDPVNHFRTDPDKVAVPYYPSHPITANLALTVFAQARPLRLGQPPATVRASVLAASSQDSYLRPPSAAGGITVASGGSAPVEVERGAQALVVAFEGAFPGASPDKHFRLVMSGTSKFATNEYFSYVSNGELSVAIMRWLAEDEASPNLAPRTYSLPEIVLTSAQMRDTFIALEILLPLSTALFGVGMWWRRR</sequence>
<feature type="domain" description="ABC-type uncharacterised transport system" evidence="2">
    <location>
        <begin position="210"/>
        <end position="451"/>
    </location>
</feature>
<keyword evidence="1" id="KW-0472">Membrane</keyword>
<keyword evidence="1" id="KW-0812">Transmembrane</keyword>
<feature type="transmembrane region" description="Helical" evidence="1">
    <location>
        <begin position="514"/>
        <end position="534"/>
    </location>
</feature>
<proteinExistence type="predicted"/>
<gene>
    <name evidence="3" type="ORF">AS156_16405</name>
</gene>
<comment type="caution">
    <text evidence="3">The sequence shown here is derived from an EMBL/GenBank/DDBJ whole genome shotgun (WGS) entry which is preliminary data.</text>
</comment>
<dbReference type="InterPro" id="IPR019196">
    <property type="entry name" value="ABC_transp_unknown"/>
</dbReference>
<reference evidence="3 4" key="1">
    <citation type="submission" date="2015-11" db="EMBL/GenBank/DDBJ databases">
        <title>Draft Genome Sequence of the Strain BR 10303 (Bradyrhizobium sp.) isolated from nodules of Centrolobium paraense.</title>
        <authorList>
            <person name="Zelli J.E."/>
            <person name="Simoes-Araujo J.L."/>
            <person name="Barauna A.C."/>
            <person name="Silva K."/>
        </authorList>
    </citation>
    <scope>NUCLEOTIDE SEQUENCE [LARGE SCALE GENOMIC DNA]</scope>
    <source>
        <strain evidence="3 4">BR 10303</strain>
    </source>
</reference>
<accession>A0A109JI67</accession>
<organism evidence="3 4">
    <name type="scientific">Bradyrhizobium macuxiense</name>
    <dbReference type="NCBI Taxonomy" id="1755647"/>
    <lineage>
        <taxon>Bacteria</taxon>
        <taxon>Pseudomonadati</taxon>
        <taxon>Pseudomonadota</taxon>
        <taxon>Alphaproteobacteria</taxon>
        <taxon>Hyphomicrobiales</taxon>
        <taxon>Nitrobacteraceae</taxon>
        <taxon>Bradyrhizobium</taxon>
    </lineage>
</organism>